<evidence type="ECO:0000313" key="8">
    <source>
        <dbReference type="EMBL" id="MFD2521070.1"/>
    </source>
</evidence>
<proteinExistence type="predicted"/>
<evidence type="ECO:0000256" key="1">
    <source>
        <dbReference type="ARBA" id="ARBA00022553"/>
    </source>
</evidence>
<dbReference type="SMART" id="SM00421">
    <property type="entry name" value="HTH_LUXR"/>
    <property type="match status" value="1"/>
</dbReference>
<accession>A0ABW5J5Y0</accession>
<dbReference type="InterPro" id="IPR036388">
    <property type="entry name" value="WH-like_DNA-bd_sf"/>
</dbReference>
<gene>
    <name evidence="8" type="ORF">ACFSR2_09260</name>
</gene>
<evidence type="ECO:0000256" key="3">
    <source>
        <dbReference type="ARBA" id="ARBA00023125"/>
    </source>
</evidence>
<dbReference type="Gene3D" id="3.40.50.2300">
    <property type="match status" value="1"/>
</dbReference>
<dbReference type="Pfam" id="PF00072">
    <property type="entry name" value="Response_reg"/>
    <property type="match status" value="1"/>
</dbReference>
<dbReference type="Gene3D" id="1.10.10.10">
    <property type="entry name" value="Winged helix-like DNA-binding domain superfamily/Winged helix DNA-binding domain"/>
    <property type="match status" value="1"/>
</dbReference>
<evidence type="ECO:0000256" key="5">
    <source>
        <dbReference type="PROSITE-ProRule" id="PRU00169"/>
    </source>
</evidence>
<dbReference type="Proteomes" id="UP001597510">
    <property type="component" value="Unassembled WGS sequence"/>
</dbReference>
<dbReference type="PANTHER" id="PTHR43214:SF41">
    <property type="entry name" value="NITRATE_NITRITE RESPONSE REGULATOR PROTEIN NARP"/>
    <property type="match status" value="1"/>
</dbReference>
<keyword evidence="9" id="KW-1185">Reference proteome</keyword>
<dbReference type="EMBL" id="JBHULC010000008">
    <property type="protein sequence ID" value="MFD2521070.1"/>
    <property type="molecule type" value="Genomic_DNA"/>
</dbReference>
<dbReference type="CDD" id="cd17535">
    <property type="entry name" value="REC_NarL-like"/>
    <property type="match status" value="1"/>
</dbReference>
<protein>
    <submittedName>
        <fullName evidence="8">Response regulator</fullName>
    </submittedName>
</protein>
<feature type="domain" description="Response regulatory" evidence="7">
    <location>
        <begin position="2"/>
        <end position="117"/>
    </location>
</feature>
<evidence type="ECO:0000313" key="9">
    <source>
        <dbReference type="Proteomes" id="UP001597510"/>
    </source>
</evidence>
<dbReference type="RefSeq" id="WP_340234857.1">
    <property type="nucleotide sequence ID" value="NZ_JBBEWC010000003.1"/>
</dbReference>
<keyword evidence="3" id="KW-0238">DNA-binding</keyword>
<name>A0ABW5J5Y0_9BACT</name>
<dbReference type="InterPro" id="IPR011006">
    <property type="entry name" value="CheY-like_superfamily"/>
</dbReference>
<keyword evidence="2" id="KW-0805">Transcription regulation</keyword>
<sequence length="207" mass="23602">MRILLADDHPLTLMGTKAFVEALGYMVEDVCSNGITAFNLISTHKPNIAILDINMPGMDGLEVLEKVNRHKLPTRVILLTMHKEMTIFNKANQWGVAGYILKEHAQEELQKCLEVVKRGEQYVSKNLESDLVIDAPTSDQNYTIEKLTFTEKKILELIAQQKTSRQIADMLFISEKTVEGHRSSIIQKLELPKEKNTLLIWATKHFK</sequence>
<evidence type="ECO:0000259" key="7">
    <source>
        <dbReference type="PROSITE" id="PS50110"/>
    </source>
</evidence>
<evidence type="ECO:0000259" key="6">
    <source>
        <dbReference type="PROSITE" id="PS50043"/>
    </source>
</evidence>
<evidence type="ECO:0000256" key="4">
    <source>
        <dbReference type="ARBA" id="ARBA00023163"/>
    </source>
</evidence>
<feature type="modified residue" description="4-aspartylphosphate" evidence="5">
    <location>
        <position position="52"/>
    </location>
</feature>
<dbReference type="InterPro" id="IPR016032">
    <property type="entry name" value="Sig_transdc_resp-reg_C-effctor"/>
</dbReference>
<dbReference type="PRINTS" id="PR00038">
    <property type="entry name" value="HTHLUXR"/>
</dbReference>
<evidence type="ECO:0000256" key="2">
    <source>
        <dbReference type="ARBA" id="ARBA00023015"/>
    </source>
</evidence>
<dbReference type="Pfam" id="PF00196">
    <property type="entry name" value="GerE"/>
    <property type="match status" value="1"/>
</dbReference>
<dbReference type="PROSITE" id="PS50043">
    <property type="entry name" value="HTH_LUXR_2"/>
    <property type="match status" value="1"/>
</dbReference>
<feature type="domain" description="HTH luxR-type" evidence="6">
    <location>
        <begin position="140"/>
        <end position="206"/>
    </location>
</feature>
<dbReference type="InterPro" id="IPR039420">
    <property type="entry name" value="WalR-like"/>
</dbReference>
<keyword evidence="1 5" id="KW-0597">Phosphoprotein</keyword>
<dbReference type="PANTHER" id="PTHR43214">
    <property type="entry name" value="TWO-COMPONENT RESPONSE REGULATOR"/>
    <property type="match status" value="1"/>
</dbReference>
<keyword evidence="4" id="KW-0804">Transcription</keyword>
<dbReference type="InterPro" id="IPR000792">
    <property type="entry name" value="Tscrpt_reg_LuxR_C"/>
</dbReference>
<dbReference type="InterPro" id="IPR001789">
    <property type="entry name" value="Sig_transdc_resp-reg_receiver"/>
</dbReference>
<dbReference type="SMART" id="SM00448">
    <property type="entry name" value="REC"/>
    <property type="match status" value="1"/>
</dbReference>
<comment type="caution">
    <text evidence="8">The sequence shown here is derived from an EMBL/GenBank/DDBJ whole genome shotgun (WGS) entry which is preliminary data.</text>
</comment>
<dbReference type="PROSITE" id="PS50110">
    <property type="entry name" value="RESPONSE_REGULATORY"/>
    <property type="match status" value="1"/>
</dbReference>
<dbReference type="InterPro" id="IPR058245">
    <property type="entry name" value="NreC/VraR/RcsB-like_REC"/>
</dbReference>
<dbReference type="SUPFAM" id="SSF52172">
    <property type="entry name" value="CheY-like"/>
    <property type="match status" value="1"/>
</dbReference>
<reference evidence="9" key="1">
    <citation type="journal article" date="2019" name="Int. J. Syst. Evol. Microbiol.">
        <title>The Global Catalogue of Microorganisms (GCM) 10K type strain sequencing project: providing services to taxonomists for standard genome sequencing and annotation.</title>
        <authorList>
            <consortium name="The Broad Institute Genomics Platform"/>
            <consortium name="The Broad Institute Genome Sequencing Center for Infectious Disease"/>
            <person name="Wu L."/>
            <person name="Ma J."/>
        </authorList>
    </citation>
    <scope>NUCLEOTIDE SEQUENCE [LARGE SCALE GENOMIC DNA]</scope>
    <source>
        <strain evidence="9">KCTC 52344</strain>
    </source>
</reference>
<dbReference type="CDD" id="cd06170">
    <property type="entry name" value="LuxR_C_like"/>
    <property type="match status" value="1"/>
</dbReference>
<dbReference type="SUPFAM" id="SSF46894">
    <property type="entry name" value="C-terminal effector domain of the bipartite response regulators"/>
    <property type="match status" value="1"/>
</dbReference>
<organism evidence="8 9">
    <name type="scientific">Emticicia soli</name>
    <dbReference type="NCBI Taxonomy" id="2027878"/>
    <lineage>
        <taxon>Bacteria</taxon>
        <taxon>Pseudomonadati</taxon>
        <taxon>Bacteroidota</taxon>
        <taxon>Cytophagia</taxon>
        <taxon>Cytophagales</taxon>
        <taxon>Leadbetterellaceae</taxon>
        <taxon>Emticicia</taxon>
    </lineage>
</organism>